<feature type="domain" description="USP" evidence="13">
    <location>
        <begin position="727"/>
        <end position="1240"/>
    </location>
</feature>
<dbReference type="Pfam" id="PF13446">
    <property type="entry name" value="RPT"/>
    <property type="match status" value="3"/>
</dbReference>
<evidence type="ECO:0000256" key="8">
    <source>
        <dbReference type="ARBA" id="ARBA00041732"/>
    </source>
</evidence>
<dbReference type="CDD" id="cd02666">
    <property type="entry name" value="Peptidase_C19J"/>
    <property type="match status" value="1"/>
</dbReference>
<keyword evidence="4" id="KW-0833">Ubl conjugation pathway</keyword>
<dbReference type="InterPro" id="IPR018200">
    <property type="entry name" value="USP_CS"/>
</dbReference>
<feature type="region of interest" description="Disordered" evidence="12">
    <location>
        <begin position="838"/>
        <end position="871"/>
    </location>
</feature>
<evidence type="ECO:0000313" key="14">
    <source>
        <dbReference type="EMBL" id="QBM89231.1"/>
    </source>
</evidence>
<dbReference type="InterPro" id="IPR028889">
    <property type="entry name" value="USP"/>
</dbReference>
<name>A0A4P6XTA1_9ASCO</name>
<dbReference type="STRING" id="2163413.A0A4P6XTA1"/>
<gene>
    <name evidence="14" type="primary">MPUL0D02950</name>
    <name evidence="14" type="ORF">METSCH_D02950</name>
</gene>
<dbReference type="GO" id="GO:0043161">
    <property type="term" value="P:proteasome-mediated ubiquitin-dependent protein catabolic process"/>
    <property type="evidence" value="ECO:0007669"/>
    <property type="project" value="InterPro"/>
</dbReference>
<evidence type="ECO:0000256" key="9">
    <source>
        <dbReference type="ARBA" id="ARBA00042236"/>
    </source>
</evidence>
<comment type="catalytic activity">
    <reaction evidence="1">
        <text>Thiol-dependent hydrolysis of ester, thioester, amide, peptide and isopeptide bonds formed by the C-terminal Gly of ubiquitin (a 76-residue protein attached to proteins as an intracellular targeting signal).</text>
        <dbReference type="EC" id="3.4.19.12"/>
    </reaction>
</comment>
<dbReference type="FunFam" id="3.90.70.10:FF:000176">
    <property type="entry name" value="Ubiquitin-specific protease"/>
    <property type="match status" value="1"/>
</dbReference>
<evidence type="ECO:0000256" key="2">
    <source>
        <dbReference type="ARBA" id="ARBA00012759"/>
    </source>
</evidence>
<dbReference type="EC" id="3.4.19.12" evidence="2"/>
<accession>A0A4P6XTA1</accession>
<feature type="coiled-coil region" evidence="11">
    <location>
        <begin position="1136"/>
        <end position="1163"/>
    </location>
</feature>
<dbReference type="PROSITE" id="PS50235">
    <property type="entry name" value="USP_3"/>
    <property type="match status" value="1"/>
</dbReference>
<dbReference type="GO" id="GO:0070628">
    <property type="term" value="F:proteasome binding"/>
    <property type="evidence" value="ECO:0007669"/>
    <property type="project" value="TreeGrafter"/>
</dbReference>
<dbReference type="AlphaFoldDB" id="A0A4P6XTA1"/>
<feature type="compositionally biased region" description="Basic and acidic residues" evidence="12">
    <location>
        <begin position="1"/>
        <end position="10"/>
    </location>
</feature>
<evidence type="ECO:0000256" key="7">
    <source>
        <dbReference type="ARBA" id="ARBA00040966"/>
    </source>
</evidence>
<dbReference type="SUPFAM" id="SSF54001">
    <property type="entry name" value="Cysteine proteinases"/>
    <property type="match status" value="1"/>
</dbReference>
<organism evidence="14 15">
    <name type="scientific">Metschnikowia aff. pulcherrima</name>
    <dbReference type="NCBI Taxonomy" id="2163413"/>
    <lineage>
        <taxon>Eukaryota</taxon>
        <taxon>Fungi</taxon>
        <taxon>Dikarya</taxon>
        <taxon>Ascomycota</taxon>
        <taxon>Saccharomycotina</taxon>
        <taxon>Pichiomycetes</taxon>
        <taxon>Metschnikowiaceae</taxon>
        <taxon>Metschnikowia</taxon>
    </lineage>
</organism>
<dbReference type="InterPro" id="IPR044635">
    <property type="entry name" value="UBP14-like"/>
</dbReference>
<evidence type="ECO:0000259" key="13">
    <source>
        <dbReference type="PROSITE" id="PS50235"/>
    </source>
</evidence>
<dbReference type="Gene3D" id="3.90.70.10">
    <property type="entry name" value="Cysteine proteinases"/>
    <property type="match status" value="1"/>
</dbReference>
<protein>
    <recommendedName>
        <fullName evidence="7">Ubiquitin carboxyl-terminal hydrolase 2</fullName>
        <ecNumber evidence="2">3.4.19.12</ecNumber>
    </recommendedName>
    <alternativeName>
        <fullName evidence="9">Deubiquitinating enzyme 2</fullName>
    </alternativeName>
    <alternativeName>
        <fullName evidence="8">Ubiquitin thioesterase 2</fullName>
    </alternativeName>
    <alternativeName>
        <fullName evidence="10">Ubiquitin-specific-processing protease 2</fullName>
    </alternativeName>
</protein>
<dbReference type="PROSITE" id="PS00973">
    <property type="entry name" value="USP_2"/>
    <property type="match status" value="1"/>
</dbReference>
<dbReference type="PROSITE" id="PS00972">
    <property type="entry name" value="USP_1"/>
    <property type="match status" value="1"/>
</dbReference>
<evidence type="ECO:0000256" key="6">
    <source>
        <dbReference type="ARBA" id="ARBA00022807"/>
    </source>
</evidence>
<keyword evidence="15" id="KW-1185">Reference proteome</keyword>
<keyword evidence="3" id="KW-0645">Protease</keyword>
<dbReference type="InterPro" id="IPR038765">
    <property type="entry name" value="Papain-like_cys_pep_sf"/>
</dbReference>
<dbReference type="PANTHER" id="PTHR43982">
    <property type="entry name" value="UBIQUITIN CARBOXYL-TERMINAL HYDROLASE"/>
    <property type="match status" value="1"/>
</dbReference>
<feature type="region of interest" description="Disordered" evidence="12">
    <location>
        <begin position="1"/>
        <end position="47"/>
    </location>
</feature>
<evidence type="ECO:0000313" key="15">
    <source>
        <dbReference type="Proteomes" id="UP000292447"/>
    </source>
</evidence>
<keyword evidence="5 14" id="KW-0378">Hydrolase</keyword>
<evidence type="ECO:0000256" key="4">
    <source>
        <dbReference type="ARBA" id="ARBA00022786"/>
    </source>
</evidence>
<evidence type="ECO:0000256" key="5">
    <source>
        <dbReference type="ARBA" id="ARBA00022801"/>
    </source>
</evidence>
<proteinExistence type="predicted"/>
<evidence type="ECO:0000256" key="12">
    <source>
        <dbReference type="SAM" id="MobiDB-lite"/>
    </source>
</evidence>
<dbReference type="GO" id="GO:0061136">
    <property type="term" value="P:regulation of proteasomal protein catabolic process"/>
    <property type="evidence" value="ECO:0007669"/>
    <property type="project" value="TreeGrafter"/>
</dbReference>
<keyword evidence="11" id="KW-0175">Coiled coil</keyword>
<reference evidence="15" key="1">
    <citation type="submission" date="2019-03" db="EMBL/GenBank/DDBJ databases">
        <title>Snf2 controls pulcherriminic acid biosynthesis and connects pigmentation and antifungal activity of the yeast Metschnikowia pulcherrima.</title>
        <authorList>
            <person name="Gore-Lloyd D."/>
            <person name="Sumann I."/>
            <person name="Brachmann A.O."/>
            <person name="Schneeberger K."/>
            <person name="Ortiz-Merino R.A."/>
            <person name="Moreno-Beltran M."/>
            <person name="Schlaefli M."/>
            <person name="Kirner P."/>
            <person name="Santos Kron A."/>
            <person name="Wolfe K.H."/>
            <person name="Piel J."/>
            <person name="Ahrens C.H."/>
            <person name="Henk D."/>
            <person name="Freimoser F.M."/>
        </authorList>
    </citation>
    <scope>NUCLEOTIDE SEQUENCE [LARGE SCALE GENOMIC DNA]</scope>
    <source>
        <strain evidence="15">APC 1.2</strain>
    </source>
</reference>
<dbReference type="Pfam" id="PF00443">
    <property type="entry name" value="UCH"/>
    <property type="match status" value="1"/>
</dbReference>
<dbReference type="GO" id="GO:0016579">
    <property type="term" value="P:protein deubiquitination"/>
    <property type="evidence" value="ECO:0007669"/>
    <property type="project" value="InterPro"/>
</dbReference>
<sequence length="1256" mass="143222">MDSQKDHEVAEVELESATELSLQPAPPQKSMEKVGTHNPFVSGSFRSENIPEPAEAPLFPYLPTSVPQQVLRALPYKTLNRILDDMRYTPGLYALRSESDVNSLLGARPIEYMHWIADHFQDMDYACLVLNNPVPHAPSVSRTEHKKDSIVVSTVRGLIVDKKAHYGGKTGHPLHKSQAVTAHFKVQVLSPLLARNYQATDKIQYHAIGCETVSVDDLNFLTDSTTKGENVIDDAFFKSLNSAGNSLMRVTVYRPEFSPEELVPFADPASIKQRYLANTDTSTESLPSLSGVPSPVLCFQTLIKVLKGPVLLPENEATHTISRKKTHLDAKIEVDLLFKKLGFTLGEDSDSLVPPNLSDPSNRALREGYIRKATELIFLGKSLPTQSKLNDFDVHFSFSDNLSQVHTLLAEVDKHATLTLWNDYSNKYPAYIALSSYAFFQDELIIRCYEHTVNSDPENKMHYVDCFTQLLALRALNGSTRLLSYYNNQFQKGQMYGMTDYRNALLALGIVGVSDEDIVDESAIVEMYKAACKQDPSNFTYFGKQLRTICAVKRSPFIENFLRTELVPETVALLELRIESLTEDEVVVTAYEYRLDEVMQQVNFVATSPEIVFLQKCLLLIAVYRKSYILMSYIDVHMPELLQGSKKFHLAESMALFEIDDSTSDFDIISKYQEKLASSVYGDDLDIRDLRAAFDTIARHRNSEILLSFLKTGKIDESLLPAENWPTGLDNIGNTCYLNSLLQYYFSIKPLREFILNFDEKNVDLLKLGSRKIGGRLVEEAEGGRSIQFIYRLQELFNEMISTDKRYIQPSKELVYLSFLPLSQLVIFEDESQRPILSDTEMEDYSGSKSAEESILGNDPFSDSNPKSADSDLIQMDSLESENQESVISATKVENIKKDVQPLTKIMKIGSEQIESAIEIGRQQDVTECIENVTFQIETALEPEYLEDDGEQFDLIKRLFSGRTKQTITPLETDKPPRVSFERFFSLIINVGDHPRDIYDALDNYFGENIVKLEEGKVKMSATILKTPEILQFHVQRVLFDRERLIAYKSLEVIPFGENIYLDRYLDTDDTEVLSKRQEVFEWKTEISKLSEEKLAILKVDPDTNLSVVDSLNSTLRYLNAKVLENADLHIKQETLNAIQHQIEMLKVRIQSINTRIERLQENISSQFKTYKKFGYTLFAVFIHRGEASYGHYWVYIKDPKRGIYRKYNDDTVTEVPASEVFNFTETNTATPYYMVFVKDDLTEDYIEPLKRVIKC</sequence>
<keyword evidence="6" id="KW-0788">Thiol protease</keyword>
<evidence type="ECO:0000256" key="11">
    <source>
        <dbReference type="SAM" id="Coils"/>
    </source>
</evidence>
<dbReference type="EMBL" id="CP034459">
    <property type="protein sequence ID" value="QBM89231.1"/>
    <property type="molecule type" value="Genomic_DNA"/>
</dbReference>
<dbReference type="InterPro" id="IPR025305">
    <property type="entry name" value="UCH_repeat_domain"/>
</dbReference>
<evidence type="ECO:0000256" key="10">
    <source>
        <dbReference type="ARBA" id="ARBA00042737"/>
    </source>
</evidence>
<dbReference type="InterPro" id="IPR001394">
    <property type="entry name" value="Peptidase_C19_UCH"/>
</dbReference>
<evidence type="ECO:0000256" key="1">
    <source>
        <dbReference type="ARBA" id="ARBA00000707"/>
    </source>
</evidence>
<dbReference type="GO" id="GO:0004843">
    <property type="term" value="F:cysteine-type deubiquitinase activity"/>
    <property type="evidence" value="ECO:0007669"/>
    <property type="project" value="UniProtKB-EC"/>
</dbReference>
<dbReference type="Proteomes" id="UP000292447">
    <property type="component" value="Chromosome IV"/>
</dbReference>
<dbReference type="PANTHER" id="PTHR43982:SF6">
    <property type="entry name" value="UBIQUITIN CARBOXYL-TERMINAL HYDROLASE 2-RELATED"/>
    <property type="match status" value="1"/>
</dbReference>
<evidence type="ECO:0000256" key="3">
    <source>
        <dbReference type="ARBA" id="ARBA00022670"/>
    </source>
</evidence>